<feature type="transmembrane region" description="Helical" evidence="10">
    <location>
        <begin position="17"/>
        <end position="35"/>
    </location>
</feature>
<evidence type="ECO:0000256" key="8">
    <source>
        <dbReference type="ARBA" id="ARBA00022989"/>
    </source>
</evidence>
<organism evidence="12 13">
    <name type="scientific">Dactylococcopsis salina (strain PCC 8305)</name>
    <name type="common">Myxobactron salinum</name>
    <dbReference type="NCBI Taxonomy" id="13035"/>
    <lineage>
        <taxon>Bacteria</taxon>
        <taxon>Bacillati</taxon>
        <taxon>Cyanobacteriota</taxon>
        <taxon>Cyanophyceae</taxon>
        <taxon>Nodosilineales</taxon>
        <taxon>Cymatolegaceae</taxon>
        <taxon>Dactylococcopsis</taxon>
    </lineage>
</organism>
<keyword evidence="9 10" id="KW-0472">Membrane</keyword>
<comment type="function">
    <text evidence="10">Catalyzes the condensation of 2 ATP molecules into cyclic di-AMP (c-di-AMP), a second messenger used to regulate differing processes in different bacteria.</text>
</comment>
<evidence type="ECO:0000256" key="9">
    <source>
        <dbReference type="ARBA" id="ARBA00023136"/>
    </source>
</evidence>
<evidence type="ECO:0000256" key="5">
    <source>
        <dbReference type="ARBA" id="ARBA00022695"/>
    </source>
</evidence>
<keyword evidence="6 10" id="KW-0547">Nucleotide-binding</keyword>
<keyword evidence="13" id="KW-1185">Reference proteome</keyword>
<dbReference type="FunFam" id="3.40.1700.10:FF:000002">
    <property type="entry name" value="Diadenylate cyclase"/>
    <property type="match status" value="1"/>
</dbReference>
<comment type="catalytic activity">
    <reaction evidence="1 10">
        <text>2 ATP = 3',3'-c-di-AMP + 2 diphosphate</text>
        <dbReference type="Rhea" id="RHEA:35655"/>
        <dbReference type="ChEBI" id="CHEBI:30616"/>
        <dbReference type="ChEBI" id="CHEBI:33019"/>
        <dbReference type="ChEBI" id="CHEBI:71500"/>
        <dbReference type="EC" id="2.7.7.85"/>
    </reaction>
</comment>
<dbReference type="AlphaFoldDB" id="K9YSR6"/>
<comment type="caution">
    <text evidence="10">Lacks conserved residue(s) required for the propagation of feature annotation.</text>
</comment>
<dbReference type="PANTHER" id="PTHR34185:SF1">
    <property type="entry name" value="DIADENYLATE CYCLASE"/>
    <property type="match status" value="1"/>
</dbReference>
<dbReference type="PANTHER" id="PTHR34185">
    <property type="entry name" value="DIADENYLATE CYCLASE"/>
    <property type="match status" value="1"/>
</dbReference>
<dbReference type="STRING" id="13035.Dacsa_0798"/>
<dbReference type="NCBIfam" id="TIGR00159">
    <property type="entry name" value="diadenylate cyclase CdaA"/>
    <property type="match status" value="1"/>
</dbReference>
<dbReference type="GO" id="GO:0106408">
    <property type="term" value="F:diadenylate cyclase activity"/>
    <property type="evidence" value="ECO:0007669"/>
    <property type="project" value="UniProtKB-EC"/>
</dbReference>
<sequence length="313" mass="35214">MRQSQGLSHFLSQLPSWLIPLFDLVLVVVFIYFVIRLLGEPQSLTRWVIQGFIILVALLLSSIYVSQWLQLRLLSFVLEKMLIGAAVGVVVILQSEFRRFLEQLGRGEFRQLFPSSSNDKLQPDNVLDQILDAVRELSQKRIGALLLLETNEPLDPSQFRSAGVTLNAEISSELIQTLFQTTTALHDGAVILRGSRIASAAVILPLTEKSLSRQLGTRHRAAIGITERVSDCLCIVVSEETGSISLAERGNLQRPLTRSRLRELLELRFSPTVERETVAQDLSRLTREVSSQGKAIFDRSVRLFSSKSHRRKK</sequence>
<dbReference type="EC" id="2.7.7.85" evidence="10"/>
<evidence type="ECO:0000256" key="4">
    <source>
        <dbReference type="ARBA" id="ARBA00022692"/>
    </source>
</evidence>
<accession>K9YSR6</accession>
<dbReference type="InterPro" id="IPR050338">
    <property type="entry name" value="DisA"/>
</dbReference>
<dbReference type="GO" id="GO:0006171">
    <property type="term" value="P:cAMP biosynthetic process"/>
    <property type="evidence" value="ECO:0007669"/>
    <property type="project" value="InterPro"/>
</dbReference>
<feature type="transmembrane region" description="Helical" evidence="10">
    <location>
        <begin position="47"/>
        <end position="65"/>
    </location>
</feature>
<keyword evidence="3 10" id="KW-0808">Transferase</keyword>
<keyword evidence="2 10" id="KW-1003">Cell membrane</keyword>
<name>K9YSR6_DACS8</name>
<dbReference type="GO" id="GO:0004016">
    <property type="term" value="F:adenylate cyclase activity"/>
    <property type="evidence" value="ECO:0007669"/>
    <property type="project" value="UniProtKB-UniRule"/>
</dbReference>
<evidence type="ECO:0000313" key="12">
    <source>
        <dbReference type="EMBL" id="AFZ49547.1"/>
    </source>
</evidence>
<keyword evidence="4 10" id="KW-0812">Transmembrane</keyword>
<dbReference type="SUPFAM" id="SSF143597">
    <property type="entry name" value="YojJ-like"/>
    <property type="match status" value="1"/>
</dbReference>
<evidence type="ECO:0000256" key="3">
    <source>
        <dbReference type="ARBA" id="ARBA00022679"/>
    </source>
</evidence>
<dbReference type="eggNOG" id="COG1624">
    <property type="taxonomic scope" value="Bacteria"/>
</dbReference>
<dbReference type="OrthoDB" id="9807385at2"/>
<evidence type="ECO:0000256" key="7">
    <source>
        <dbReference type="ARBA" id="ARBA00022840"/>
    </source>
</evidence>
<dbReference type="KEGG" id="dsl:Dacsa_0798"/>
<proteinExistence type="inferred from homology"/>
<dbReference type="Pfam" id="PF02457">
    <property type="entry name" value="DAC"/>
    <property type="match status" value="1"/>
</dbReference>
<comment type="subunit">
    <text evidence="10">Probably a homodimer.</text>
</comment>
<dbReference type="Proteomes" id="UP000010482">
    <property type="component" value="Chromosome"/>
</dbReference>
<evidence type="ECO:0000259" key="11">
    <source>
        <dbReference type="PROSITE" id="PS51794"/>
    </source>
</evidence>
<evidence type="ECO:0000313" key="13">
    <source>
        <dbReference type="Proteomes" id="UP000010482"/>
    </source>
</evidence>
<dbReference type="InterPro" id="IPR014046">
    <property type="entry name" value="C-di-AMP_synthase"/>
</dbReference>
<dbReference type="InterPro" id="IPR034701">
    <property type="entry name" value="CdaA"/>
</dbReference>
<dbReference type="PROSITE" id="PS51794">
    <property type="entry name" value="DAC"/>
    <property type="match status" value="1"/>
</dbReference>
<evidence type="ECO:0000256" key="10">
    <source>
        <dbReference type="HAMAP-Rule" id="MF_01499"/>
    </source>
</evidence>
<gene>
    <name evidence="10" type="primary">dacA</name>
    <name evidence="12" type="ORF">Dacsa_0798</name>
</gene>
<dbReference type="PIRSF" id="PIRSF004793">
    <property type="entry name" value="UCP004793"/>
    <property type="match status" value="1"/>
</dbReference>
<dbReference type="Gene3D" id="3.40.1700.10">
    <property type="entry name" value="DNA integrity scanning protein, DisA, N-terminal domain"/>
    <property type="match status" value="1"/>
</dbReference>
<reference evidence="12" key="1">
    <citation type="submission" date="2012-04" db="EMBL/GenBank/DDBJ databases">
        <title>Finished genome of Dactylococcopsis salina PCC 8305.</title>
        <authorList>
            <consortium name="US DOE Joint Genome Institute"/>
            <person name="Gugger M."/>
            <person name="Coursin T."/>
            <person name="Rippka R."/>
            <person name="Tandeau De Marsac N."/>
            <person name="Huntemann M."/>
            <person name="Wei C.-L."/>
            <person name="Han J."/>
            <person name="Detter J.C."/>
            <person name="Han C."/>
            <person name="Tapia R."/>
            <person name="Daligault H."/>
            <person name="Chen A."/>
            <person name="Krypides N."/>
            <person name="Mavromatis K."/>
            <person name="Markowitz V."/>
            <person name="Szeto E."/>
            <person name="Ivanova N."/>
            <person name="Ovchinnikova G."/>
            <person name="Pagani I."/>
            <person name="Pati A."/>
            <person name="Goodwin L."/>
            <person name="Peters L."/>
            <person name="Pitluck S."/>
            <person name="Woyke T."/>
            <person name="Kerfeld C."/>
        </authorList>
    </citation>
    <scope>NUCLEOTIDE SEQUENCE [LARGE SCALE GENOMIC DNA]</scope>
    <source>
        <strain evidence="12">PCC 8305</strain>
    </source>
</reference>
<dbReference type="GO" id="GO:0005524">
    <property type="term" value="F:ATP binding"/>
    <property type="evidence" value="ECO:0007669"/>
    <property type="project" value="UniProtKB-UniRule"/>
</dbReference>
<keyword evidence="8 10" id="KW-1133">Transmembrane helix</keyword>
<comment type="similarity">
    <text evidence="10">Belongs to the adenylate cyclase family. DacA/CdaA subfamily.</text>
</comment>
<feature type="domain" description="DAC" evidence="11">
    <location>
        <begin position="94"/>
        <end position="258"/>
    </location>
</feature>
<evidence type="ECO:0000256" key="1">
    <source>
        <dbReference type="ARBA" id="ARBA00000877"/>
    </source>
</evidence>
<keyword evidence="5 10" id="KW-0548">Nucleotidyltransferase</keyword>
<keyword evidence="7 10" id="KW-0067">ATP-binding</keyword>
<dbReference type="EMBL" id="CP003944">
    <property type="protein sequence ID" value="AFZ49547.1"/>
    <property type="molecule type" value="Genomic_DNA"/>
</dbReference>
<dbReference type="HOGENOM" id="CLU_038561_0_0_3"/>
<dbReference type="InterPro" id="IPR003390">
    <property type="entry name" value="DNA_integrity_scan_DisA_N"/>
</dbReference>
<feature type="transmembrane region" description="Helical" evidence="10">
    <location>
        <begin position="71"/>
        <end position="93"/>
    </location>
</feature>
<protein>
    <recommendedName>
        <fullName evidence="10">Diadenylate cyclase</fullName>
        <shortName evidence="10">DAC</shortName>
        <ecNumber evidence="10">2.7.7.85</ecNumber>
    </recommendedName>
    <alternativeName>
        <fullName evidence="10">Cyclic-di-AMP synthase</fullName>
        <shortName evidence="10">c-di-AMP synthase</shortName>
    </alternativeName>
</protein>
<evidence type="ECO:0000256" key="6">
    <source>
        <dbReference type="ARBA" id="ARBA00022741"/>
    </source>
</evidence>
<evidence type="ECO:0000256" key="2">
    <source>
        <dbReference type="ARBA" id="ARBA00022475"/>
    </source>
</evidence>
<dbReference type="HAMAP" id="MF_01499">
    <property type="entry name" value="DacA"/>
    <property type="match status" value="1"/>
</dbReference>
<dbReference type="InterPro" id="IPR036888">
    <property type="entry name" value="DNA_integrity_DisA_N_sf"/>
</dbReference>